<gene>
    <name evidence="1" type="primary">AlNc14C221G9103</name>
    <name evidence="1" type="ORF">ALNC14_102210</name>
</gene>
<name>F0WRW1_9STRA</name>
<proteinExistence type="predicted"/>
<dbReference type="EMBL" id="FR824266">
    <property type="protein sequence ID" value="CCA24077.1"/>
    <property type="molecule type" value="Genomic_DNA"/>
</dbReference>
<reference evidence="1" key="1">
    <citation type="journal article" date="2011" name="PLoS Biol.">
        <title>Gene gain and loss during evolution of obligate parasitism in the white rust pathogen of Arabidopsis thaliana.</title>
        <authorList>
            <person name="Kemen E."/>
            <person name="Gardiner A."/>
            <person name="Schultz-Larsen T."/>
            <person name="Kemen A.C."/>
            <person name="Balmuth A.L."/>
            <person name="Robert-Seilaniantz A."/>
            <person name="Bailey K."/>
            <person name="Holub E."/>
            <person name="Studholme D.J."/>
            <person name="Maclean D."/>
            <person name="Jones J.D."/>
        </authorList>
    </citation>
    <scope>NUCLEOTIDE SEQUENCE</scope>
</reference>
<evidence type="ECO:0000313" key="1">
    <source>
        <dbReference type="EMBL" id="CCA24077.1"/>
    </source>
</evidence>
<dbReference type="AlphaFoldDB" id="F0WRW1"/>
<accession>F0WRW1</accession>
<reference evidence="1" key="2">
    <citation type="submission" date="2011-02" db="EMBL/GenBank/DDBJ databases">
        <authorList>
            <person name="MacLean D."/>
        </authorList>
    </citation>
    <scope>NUCLEOTIDE SEQUENCE</scope>
</reference>
<dbReference type="HOGENOM" id="CLU_2113508_0_0_1"/>
<protein>
    <submittedName>
        <fullName evidence="1">AlNc14C221G9103 protein</fullName>
    </submittedName>
</protein>
<organism evidence="1">
    <name type="scientific">Albugo laibachii Nc14</name>
    <dbReference type="NCBI Taxonomy" id="890382"/>
    <lineage>
        <taxon>Eukaryota</taxon>
        <taxon>Sar</taxon>
        <taxon>Stramenopiles</taxon>
        <taxon>Oomycota</taxon>
        <taxon>Peronosporomycetes</taxon>
        <taxon>Albuginales</taxon>
        <taxon>Albuginaceae</taxon>
        <taxon>Albugo</taxon>
    </lineage>
</organism>
<sequence length="115" mass="12866">MTEKGKASQAAQNRNDAVTSYFCLVQAGFKRGEASKLIVEGAGRGIYFARSICGWAAMLMNDGQLPISLWGKHAKRLSYLKDEDCILRLKHSLREKKFKIDIPELTAHINESILP</sequence>